<feature type="transmembrane region" description="Helical" evidence="1">
    <location>
        <begin position="79"/>
        <end position="96"/>
    </location>
</feature>
<organism evidence="2 3">
    <name type="scientific">Paraburkholderia sediminicola</name>
    <dbReference type="NCBI Taxonomy" id="458836"/>
    <lineage>
        <taxon>Bacteria</taxon>
        <taxon>Pseudomonadati</taxon>
        <taxon>Pseudomonadota</taxon>
        <taxon>Betaproteobacteria</taxon>
        <taxon>Burkholderiales</taxon>
        <taxon>Burkholderiaceae</taxon>
        <taxon>Paraburkholderia</taxon>
    </lineage>
</organism>
<name>A0A6J5CRA8_9BURK</name>
<sequence>MVHFLMWLLRGDRQWHAMLMVYSWSHVALWLTTVAWSMISLVSIVLLWLGRSGGRVVYMWGAILWGMTTFMLAPWQLALSGVILPLSVLSILYGRDTRQYLKDGLALSHSIDTTTRGVIAAALWVSATAFYYAVFLMELTNKGWLAEVTNDPQRKWIILAMPLVPVMTVLCARKGERCWRLGMFLLVSGLSGFFVLLGYVPYSHTLVGALGPGYVAYAVPWAGAPMWVGCLLLFGGTLTLGFRPRHLSKSDDRWAID</sequence>
<keyword evidence="3" id="KW-1185">Reference proteome</keyword>
<proteinExistence type="predicted"/>
<feature type="transmembrane region" description="Helical" evidence="1">
    <location>
        <begin position="214"/>
        <end position="240"/>
    </location>
</feature>
<feature type="transmembrane region" description="Helical" evidence="1">
    <location>
        <begin position="56"/>
        <end position="73"/>
    </location>
</feature>
<evidence type="ECO:0000313" key="3">
    <source>
        <dbReference type="Proteomes" id="UP000494255"/>
    </source>
</evidence>
<gene>
    <name evidence="2" type="ORF">LMG24238_06859</name>
</gene>
<keyword evidence="1" id="KW-0472">Membrane</keyword>
<keyword evidence="1" id="KW-1133">Transmembrane helix</keyword>
<dbReference type="GeneID" id="97045428"/>
<dbReference type="Proteomes" id="UP000494255">
    <property type="component" value="Unassembled WGS sequence"/>
</dbReference>
<protein>
    <submittedName>
        <fullName evidence="2">Uncharacterized protein</fullName>
    </submittedName>
</protein>
<keyword evidence="1" id="KW-0812">Transmembrane</keyword>
<feature type="transmembrane region" description="Helical" evidence="1">
    <location>
        <begin position="156"/>
        <end position="172"/>
    </location>
</feature>
<dbReference type="EMBL" id="CADIKC010000015">
    <property type="protein sequence ID" value="CAB3742285.1"/>
    <property type="molecule type" value="Genomic_DNA"/>
</dbReference>
<feature type="transmembrane region" description="Helical" evidence="1">
    <location>
        <begin position="184"/>
        <end position="202"/>
    </location>
</feature>
<dbReference type="RefSeq" id="WP_175054314.1">
    <property type="nucleotide sequence ID" value="NZ_CADIKC010000015.1"/>
</dbReference>
<evidence type="ECO:0000256" key="1">
    <source>
        <dbReference type="SAM" id="Phobius"/>
    </source>
</evidence>
<evidence type="ECO:0000313" key="2">
    <source>
        <dbReference type="EMBL" id="CAB3742285.1"/>
    </source>
</evidence>
<dbReference type="AlphaFoldDB" id="A0A6J5CRA8"/>
<accession>A0A6J5CRA8</accession>
<feature type="transmembrane region" description="Helical" evidence="1">
    <location>
        <begin position="117"/>
        <end position="136"/>
    </location>
</feature>
<reference evidence="2 3" key="1">
    <citation type="submission" date="2020-04" db="EMBL/GenBank/DDBJ databases">
        <authorList>
            <person name="De Canck E."/>
        </authorList>
    </citation>
    <scope>NUCLEOTIDE SEQUENCE [LARGE SCALE GENOMIC DNA]</scope>
    <source>
        <strain evidence="2 3">LMG 24238</strain>
    </source>
</reference>
<feature type="transmembrane region" description="Helical" evidence="1">
    <location>
        <begin position="27"/>
        <end position="49"/>
    </location>
</feature>